<dbReference type="RefSeq" id="WP_066327525.1">
    <property type="nucleotide sequence ID" value="NZ_LWSG01000003.1"/>
</dbReference>
<keyword evidence="5" id="KW-0472">Membrane</keyword>
<protein>
    <recommendedName>
        <fullName evidence="12">Ger(X)C family spore germination protein</fullName>
    </recommendedName>
</protein>
<keyword evidence="4" id="KW-0732">Signal</keyword>
<dbReference type="GO" id="GO:0009847">
    <property type="term" value="P:spore germination"/>
    <property type="evidence" value="ECO:0007669"/>
    <property type="project" value="InterPro"/>
</dbReference>
<feature type="domain" description="Spore germination GerAC-like C-terminal" evidence="8">
    <location>
        <begin position="192"/>
        <end position="356"/>
    </location>
</feature>
<dbReference type="InterPro" id="IPR008844">
    <property type="entry name" value="Spore_GerAC-like"/>
</dbReference>
<dbReference type="InterPro" id="IPR057336">
    <property type="entry name" value="GerAC_N"/>
</dbReference>
<comment type="subcellular location">
    <subcellularLocation>
        <location evidence="1">Membrane</location>
        <topology evidence="1">Lipid-anchor</topology>
    </subcellularLocation>
</comment>
<dbReference type="PANTHER" id="PTHR35789:SF1">
    <property type="entry name" value="SPORE GERMINATION PROTEIN B3"/>
    <property type="match status" value="1"/>
</dbReference>
<dbReference type="InterPro" id="IPR038501">
    <property type="entry name" value="Spore_GerAC_C_sf"/>
</dbReference>
<evidence type="ECO:0000313" key="10">
    <source>
        <dbReference type="EMBL" id="OAS88577.1"/>
    </source>
</evidence>
<feature type="domain" description="Spore germination protein N-terminal" evidence="9">
    <location>
        <begin position="25"/>
        <end position="182"/>
    </location>
</feature>
<dbReference type="AlphaFoldDB" id="A0A179T3M3"/>
<evidence type="ECO:0000256" key="7">
    <source>
        <dbReference type="ARBA" id="ARBA00023288"/>
    </source>
</evidence>
<accession>A0A179T3M3</accession>
<dbReference type="PANTHER" id="PTHR35789">
    <property type="entry name" value="SPORE GERMINATION PROTEIN B3"/>
    <property type="match status" value="1"/>
</dbReference>
<dbReference type="STRING" id="152268.A6K24_16130"/>
<keyword evidence="11" id="KW-1185">Reference proteome</keyword>
<comment type="caution">
    <text evidence="10">The sequence shown here is derived from an EMBL/GenBank/DDBJ whole genome shotgun (WGS) entry which is preliminary data.</text>
</comment>
<evidence type="ECO:0000256" key="6">
    <source>
        <dbReference type="ARBA" id="ARBA00023139"/>
    </source>
</evidence>
<evidence type="ECO:0000256" key="3">
    <source>
        <dbReference type="ARBA" id="ARBA00022544"/>
    </source>
</evidence>
<reference evidence="11" key="1">
    <citation type="submission" date="2016-04" db="EMBL/GenBank/DDBJ databases">
        <authorList>
            <person name="Lyu Z."/>
            <person name="Lyu W."/>
        </authorList>
    </citation>
    <scope>NUCLEOTIDE SEQUENCE [LARGE SCALE GENOMIC DNA]</scope>
    <source>
        <strain evidence="11">C44</strain>
    </source>
</reference>
<evidence type="ECO:0000256" key="1">
    <source>
        <dbReference type="ARBA" id="ARBA00004635"/>
    </source>
</evidence>
<dbReference type="EMBL" id="LWSG01000003">
    <property type="protein sequence ID" value="OAS88577.1"/>
    <property type="molecule type" value="Genomic_DNA"/>
</dbReference>
<proteinExistence type="inferred from homology"/>
<dbReference type="NCBIfam" id="TIGR02887">
    <property type="entry name" value="spore_ger_x_C"/>
    <property type="match status" value="1"/>
</dbReference>
<dbReference type="Pfam" id="PF25198">
    <property type="entry name" value="Spore_GerAC_N"/>
    <property type="match status" value="1"/>
</dbReference>
<evidence type="ECO:0000256" key="5">
    <source>
        <dbReference type="ARBA" id="ARBA00023136"/>
    </source>
</evidence>
<evidence type="ECO:0000256" key="2">
    <source>
        <dbReference type="ARBA" id="ARBA00007886"/>
    </source>
</evidence>
<keyword evidence="6" id="KW-0564">Palmitate</keyword>
<keyword evidence="3" id="KW-0309">Germination</keyword>
<comment type="similarity">
    <text evidence="2">Belongs to the GerABKC lipoprotein family.</text>
</comment>
<gene>
    <name evidence="10" type="ORF">A6K24_16130</name>
</gene>
<dbReference type="InterPro" id="IPR046953">
    <property type="entry name" value="Spore_GerAC-like_C"/>
</dbReference>
<dbReference type="Gene3D" id="3.30.300.210">
    <property type="entry name" value="Nutrient germinant receptor protein C, domain 3"/>
    <property type="match status" value="1"/>
</dbReference>
<dbReference type="Proteomes" id="UP000078534">
    <property type="component" value="Unassembled WGS sequence"/>
</dbReference>
<organism evidence="10 11">
    <name type="scientific">Metabacillus litoralis</name>
    <dbReference type="NCBI Taxonomy" id="152268"/>
    <lineage>
        <taxon>Bacteria</taxon>
        <taxon>Bacillati</taxon>
        <taxon>Bacillota</taxon>
        <taxon>Bacilli</taxon>
        <taxon>Bacillales</taxon>
        <taxon>Bacillaceae</taxon>
        <taxon>Metabacillus</taxon>
    </lineage>
</organism>
<keyword evidence="7" id="KW-0449">Lipoprotein</keyword>
<sequence length="359" mass="40497">MTNNVFITIGFVVISLILEGCVPHNIINEVSLMHNVGYDEEGKMLKASVVYPNYAESDKSTLMTAVAENPSSLHEELGHKSQFPFEIGQVRLMIFGDNLSRRGLAEVLDTICKDPKIGITRMVITDGSPDQILNKTLNERPLFLMNLIDKSIENEGIPESDLHVMFDQYFGSGIDMSFPNLTVDSQGTIKVDGMGIFKDDKLALKISDKETFLLKLITDRNKQGVYSFNLNMKGHKANIGVRTIDGKHKVKVIKENLQEQANVSLNLDVELDALPEWINLEKEKDLKLFKNALQKSISNDVELLLKDFQKNGVDPVGLGRLYRINHSNWSEKSFYERIYPNMTYDVNTKIVVRQTGVGK</sequence>
<evidence type="ECO:0008006" key="12">
    <source>
        <dbReference type="Google" id="ProtNLM"/>
    </source>
</evidence>
<name>A0A179T3M3_9BACI</name>
<evidence type="ECO:0000256" key="4">
    <source>
        <dbReference type="ARBA" id="ARBA00022729"/>
    </source>
</evidence>
<evidence type="ECO:0000313" key="11">
    <source>
        <dbReference type="Proteomes" id="UP000078534"/>
    </source>
</evidence>
<dbReference type="GO" id="GO:0016020">
    <property type="term" value="C:membrane"/>
    <property type="evidence" value="ECO:0007669"/>
    <property type="project" value="UniProtKB-SubCell"/>
</dbReference>
<dbReference type="OrthoDB" id="2592518at2"/>
<evidence type="ECO:0000259" key="9">
    <source>
        <dbReference type="Pfam" id="PF25198"/>
    </source>
</evidence>
<dbReference type="Pfam" id="PF05504">
    <property type="entry name" value="Spore_GerAC"/>
    <property type="match status" value="1"/>
</dbReference>
<evidence type="ECO:0000259" key="8">
    <source>
        <dbReference type="Pfam" id="PF05504"/>
    </source>
</evidence>